<gene>
    <name evidence="1" type="ORF">UY72_C0049G0006</name>
</gene>
<name>A0A0G2AAD9_9BACT</name>
<organism evidence="1 2">
    <name type="scientific">Candidatus Uhrbacteria bacterium GW2011_GWD2_52_7</name>
    <dbReference type="NCBI Taxonomy" id="1618989"/>
    <lineage>
        <taxon>Bacteria</taxon>
        <taxon>Candidatus Uhriibacteriota</taxon>
    </lineage>
</organism>
<dbReference type="AlphaFoldDB" id="A0A0G2AAD9"/>
<comment type="caution">
    <text evidence="1">The sequence shown here is derived from an EMBL/GenBank/DDBJ whole genome shotgun (WGS) entry which is preliminary data.</text>
</comment>
<evidence type="ECO:0000313" key="1">
    <source>
        <dbReference type="EMBL" id="KKW29329.1"/>
    </source>
</evidence>
<evidence type="ECO:0000313" key="2">
    <source>
        <dbReference type="Proteomes" id="UP000034846"/>
    </source>
</evidence>
<reference evidence="1 2" key="1">
    <citation type="journal article" date="2015" name="Nature">
        <title>rRNA introns, odd ribosomes, and small enigmatic genomes across a large radiation of phyla.</title>
        <authorList>
            <person name="Brown C.T."/>
            <person name="Hug L.A."/>
            <person name="Thomas B.C."/>
            <person name="Sharon I."/>
            <person name="Castelle C.J."/>
            <person name="Singh A."/>
            <person name="Wilkins M.J."/>
            <person name="Williams K.H."/>
            <person name="Banfield J.F."/>
        </authorList>
    </citation>
    <scope>NUCLEOTIDE SEQUENCE [LARGE SCALE GENOMIC DNA]</scope>
</reference>
<protein>
    <submittedName>
        <fullName evidence="1">Uncharacterized protein</fullName>
    </submittedName>
</protein>
<dbReference type="EMBL" id="LCRD01000049">
    <property type="protein sequence ID" value="KKW29329.1"/>
    <property type="molecule type" value="Genomic_DNA"/>
</dbReference>
<accession>A0A0G2AAD9</accession>
<dbReference type="Proteomes" id="UP000034846">
    <property type="component" value="Unassembled WGS sequence"/>
</dbReference>
<proteinExistence type="predicted"/>
<sequence>MNVYARIRKIEDNLLFKRLFDTLMTAELGIDFESVKEWRDFGVDGYSNQSGIVFQLYCPRYPERTALKNYKEKATKDMTTLQEAITNNNWTKPVKRWIFVTPDDLPSEVINHIQVEVARILKITDSSTLTAFNLAPLFLKHSTVQVDFPEIASGIYFDKTPRLQVNFLDNRTYKMIEVFNNGTEDVQDFKIEYDKGVSEWTIWNDHALYQSDNPIMGHPHTCFNLQKGERQYFNNVMNAGGFKIRISAVGVESGKTFVSEVDFPIVGES</sequence>